<organism evidence="6 7">
    <name type="scientific">Frankliniella fusca</name>
    <dbReference type="NCBI Taxonomy" id="407009"/>
    <lineage>
        <taxon>Eukaryota</taxon>
        <taxon>Metazoa</taxon>
        <taxon>Ecdysozoa</taxon>
        <taxon>Arthropoda</taxon>
        <taxon>Hexapoda</taxon>
        <taxon>Insecta</taxon>
        <taxon>Pterygota</taxon>
        <taxon>Neoptera</taxon>
        <taxon>Paraneoptera</taxon>
        <taxon>Thysanoptera</taxon>
        <taxon>Terebrantia</taxon>
        <taxon>Thripoidea</taxon>
        <taxon>Thripidae</taxon>
        <taxon>Frankliniella</taxon>
    </lineage>
</organism>
<dbReference type="SMART" id="SM00249">
    <property type="entry name" value="PHD"/>
    <property type="match status" value="1"/>
</dbReference>
<dbReference type="EMBL" id="JAHWGI010000287">
    <property type="protein sequence ID" value="KAK3911881.1"/>
    <property type="molecule type" value="Genomic_DNA"/>
</dbReference>
<sequence length="251" mass="28770">MKRSRDEWCLCRGPDDGRRMIECSKCMDWFHYNCVGLLEKVTKEMEKVTWYCPKCAQNVIKALRKHIAVQDKHLAWKEACCQELREEIQVLKAQRPQPNNMVENVLQGVVGLSSTLDKKDLNIVTEAEIPKNDGIVEGSHIVNNEETLLTPENMVAEEETPNHTEEVVIRSGQEETPECSEIINEERPLLPDQTLIQENIVEDTIISLKERVLPFKVLLSPPVIKEGQKATLTNFRTGRLSLKNNNKKKVK</sequence>
<dbReference type="InterPro" id="IPR019787">
    <property type="entry name" value="Znf_PHD-finger"/>
</dbReference>
<evidence type="ECO:0000313" key="6">
    <source>
        <dbReference type="EMBL" id="KAK3911881.1"/>
    </source>
</evidence>
<name>A0AAE1H041_9NEOP</name>
<dbReference type="Pfam" id="PF00628">
    <property type="entry name" value="PHD"/>
    <property type="match status" value="1"/>
</dbReference>
<evidence type="ECO:0000259" key="5">
    <source>
        <dbReference type="PROSITE" id="PS50016"/>
    </source>
</evidence>
<dbReference type="InterPro" id="IPR001965">
    <property type="entry name" value="Znf_PHD"/>
</dbReference>
<keyword evidence="2 4" id="KW-0863">Zinc-finger</keyword>
<dbReference type="GO" id="GO:0008270">
    <property type="term" value="F:zinc ion binding"/>
    <property type="evidence" value="ECO:0007669"/>
    <property type="project" value="UniProtKB-KW"/>
</dbReference>
<dbReference type="AlphaFoldDB" id="A0AAE1H041"/>
<evidence type="ECO:0000256" key="2">
    <source>
        <dbReference type="ARBA" id="ARBA00022771"/>
    </source>
</evidence>
<dbReference type="PROSITE" id="PS01359">
    <property type="entry name" value="ZF_PHD_1"/>
    <property type="match status" value="1"/>
</dbReference>
<reference evidence="6" key="2">
    <citation type="journal article" date="2023" name="BMC Genomics">
        <title>Pest status, molecular evolution, and epigenetic factors derived from the genome assembly of Frankliniella fusca, a thysanopteran phytovirus vector.</title>
        <authorList>
            <person name="Catto M.A."/>
            <person name="Labadie P.E."/>
            <person name="Jacobson A.L."/>
            <person name="Kennedy G.G."/>
            <person name="Srinivasan R."/>
            <person name="Hunt B.G."/>
        </authorList>
    </citation>
    <scope>NUCLEOTIDE SEQUENCE</scope>
    <source>
        <strain evidence="6">PL_HMW_Pooled</strain>
    </source>
</reference>
<dbReference type="InterPro" id="IPR019786">
    <property type="entry name" value="Zinc_finger_PHD-type_CS"/>
</dbReference>
<dbReference type="Gene3D" id="3.30.40.10">
    <property type="entry name" value="Zinc/RING finger domain, C3HC4 (zinc finger)"/>
    <property type="match status" value="1"/>
</dbReference>
<proteinExistence type="predicted"/>
<feature type="domain" description="PHD-type" evidence="5">
    <location>
        <begin position="6"/>
        <end position="58"/>
    </location>
</feature>
<dbReference type="PROSITE" id="PS50016">
    <property type="entry name" value="ZF_PHD_2"/>
    <property type="match status" value="1"/>
</dbReference>
<evidence type="ECO:0000256" key="4">
    <source>
        <dbReference type="PROSITE-ProRule" id="PRU00146"/>
    </source>
</evidence>
<keyword evidence="1" id="KW-0479">Metal-binding</keyword>
<accession>A0AAE1H041</accession>
<evidence type="ECO:0000256" key="1">
    <source>
        <dbReference type="ARBA" id="ARBA00022723"/>
    </source>
</evidence>
<dbReference type="SUPFAM" id="SSF57903">
    <property type="entry name" value="FYVE/PHD zinc finger"/>
    <property type="match status" value="1"/>
</dbReference>
<dbReference type="Proteomes" id="UP001219518">
    <property type="component" value="Unassembled WGS sequence"/>
</dbReference>
<keyword evidence="7" id="KW-1185">Reference proteome</keyword>
<dbReference type="InterPro" id="IPR013083">
    <property type="entry name" value="Znf_RING/FYVE/PHD"/>
</dbReference>
<evidence type="ECO:0000256" key="3">
    <source>
        <dbReference type="ARBA" id="ARBA00022833"/>
    </source>
</evidence>
<keyword evidence="3" id="KW-0862">Zinc</keyword>
<comment type="caution">
    <text evidence="6">The sequence shown here is derived from an EMBL/GenBank/DDBJ whole genome shotgun (WGS) entry which is preliminary data.</text>
</comment>
<evidence type="ECO:0000313" key="7">
    <source>
        <dbReference type="Proteomes" id="UP001219518"/>
    </source>
</evidence>
<protein>
    <submittedName>
        <fullName evidence="6">Transcription initiation factor TFIID subunit 3</fullName>
    </submittedName>
</protein>
<gene>
    <name evidence="6" type="ORF">KUF71_004561</name>
</gene>
<dbReference type="InterPro" id="IPR011011">
    <property type="entry name" value="Znf_FYVE_PHD"/>
</dbReference>
<reference evidence="6" key="1">
    <citation type="submission" date="2021-07" db="EMBL/GenBank/DDBJ databases">
        <authorList>
            <person name="Catto M.A."/>
            <person name="Jacobson A."/>
            <person name="Kennedy G."/>
            <person name="Labadie P."/>
            <person name="Hunt B.G."/>
            <person name="Srinivasan R."/>
        </authorList>
    </citation>
    <scope>NUCLEOTIDE SEQUENCE</scope>
    <source>
        <strain evidence="6">PL_HMW_Pooled</strain>
        <tissue evidence="6">Head</tissue>
    </source>
</reference>